<name>A0A815FE53_9BILA</name>
<feature type="chain" id="PRO_5036411565" evidence="1">
    <location>
        <begin position="16"/>
        <end position="665"/>
    </location>
</feature>
<dbReference type="Pfam" id="PF06869">
    <property type="entry name" value="DUF1258"/>
    <property type="match status" value="1"/>
</dbReference>
<gene>
    <name evidence="3" type="ORF">JXQ802_LOCUS46525</name>
    <name evidence="2" type="ORF">PYM288_LOCUS30758</name>
</gene>
<evidence type="ECO:0000313" key="3">
    <source>
        <dbReference type="EMBL" id="CAF1583922.1"/>
    </source>
</evidence>
<evidence type="ECO:0000256" key="1">
    <source>
        <dbReference type="SAM" id="SignalP"/>
    </source>
</evidence>
<feature type="signal peptide" evidence="1">
    <location>
        <begin position="1"/>
        <end position="15"/>
    </location>
</feature>
<dbReference type="EMBL" id="CAJNOH010002958">
    <property type="protein sequence ID" value="CAF1317885.1"/>
    <property type="molecule type" value="Genomic_DNA"/>
</dbReference>
<dbReference type="Proteomes" id="UP000663854">
    <property type="component" value="Unassembled WGS sequence"/>
</dbReference>
<evidence type="ECO:0000313" key="4">
    <source>
        <dbReference type="Proteomes" id="UP000663854"/>
    </source>
</evidence>
<accession>A0A815FE53</accession>
<reference evidence="2" key="1">
    <citation type="submission" date="2021-02" db="EMBL/GenBank/DDBJ databases">
        <authorList>
            <person name="Nowell W R."/>
        </authorList>
    </citation>
    <scope>NUCLEOTIDE SEQUENCE</scope>
</reference>
<organism evidence="2 4">
    <name type="scientific">Rotaria sordida</name>
    <dbReference type="NCBI Taxonomy" id="392033"/>
    <lineage>
        <taxon>Eukaryota</taxon>
        <taxon>Metazoa</taxon>
        <taxon>Spiralia</taxon>
        <taxon>Gnathifera</taxon>
        <taxon>Rotifera</taxon>
        <taxon>Eurotatoria</taxon>
        <taxon>Bdelloidea</taxon>
        <taxon>Philodinida</taxon>
        <taxon>Philodinidae</taxon>
        <taxon>Rotaria</taxon>
    </lineage>
</organism>
<proteinExistence type="predicted"/>
<dbReference type="EMBL" id="CAJNOL010004237">
    <property type="protein sequence ID" value="CAF1583922.1"/>
    <property type="molecule type" value="Genomic_DNA"/>
</dbReference>
<dbReference type="InterPro" id="IPR009667">
    <property type="entry name" value="DUF1258"/>
</dbReference>
<dbReference type="AlphaFoldDB" id="A0A815FE53"/>
<evidence type="ECO:0000313" key="2">
    <source>
        <dbReference type="EMBL" id="CAF1317885.1"/>
    </source>
</evidence>
<keyword evidence="5" id="KW-1185">Reference proteome</keyword>
<keyword evidence="1" id="KW-0732">Signal</keyword>
<comment type="caution">
    <text evidence="2">The sequence shown here is derived from an EMBL/GenBank/DDBJ whole genome shotgun (WGS) entry which is preliminary data.</text>
</comment>
<protein>
    <submittedName>
        <fullName evidence="2">Uncharacterized protein</fullName>
    </submittedName>
</protein>
<dbReference type="Proteomes" id="UP000663870">
    <property type="component" value="Unassembled WGS sequence"/>
</dbReference>
<evidence type="ECO:0000313" key="5">
    <source>
        <dbReference type="Proteomes" id="UP000663870"/>
    </source>
</evidence>
<sequence>MIILILVLVISSNEQQRMLNMTSSSSLSLDTLVKHDDEEEWLTIDEKDTKLNYNDTFENDEFAPIKSSQLTEKEIATALVMLKARHKLSNICLKHICYLLRLLKVPNAPKSYSRIMRIFHRETQTSDKSTIINICNECNETCTTAIHCDNVECSQHEYFKKTPLKFVHMPILPQIRNILARTQYLNFERQNQSTYTIDVMKDITDGAAYGRILLEQSQTKFISLLMNIDGIQIAKSSNASLWVISFVVNELKRDERFKMKNIIIAGVSSGKTKPSRDQMYTILTPIVKELKELENGRYFDLKASNGDLEPLRVFLLAACLDKPAQAITQNLNEPIGAYGCGRCELAGQTVHIDEGSKNKIRVFPLLPQIQIQPRLRSNFTHDEIVNIDENDKPDDKEQLRDMMRGHVGPCVLRPLKYFDVGHSFLSDTLHNVYHGVMHLNPLYPQRTLTGSIHATRRHGTEIENNIRILREACIEAEQSDFNLSLRNFIENIHRTKRTVICDSQLETIKTQVRVCTRDADPVALKQIQESINNNNIELFKTCYVGSNRFTTSSSHEASKFTDSCILFVVNCKLRLGFIRRIIRINCTKECPYLCQVQPVTINSYLDININGDIITCKNVLFGNLESCNMYMYIKPEQIIEKIIHVFEKQSKQYIFFRFPNLVESS</sequence>